<evidence type="ECO:0000313" key="1">
    <source>
        <dbReference type="EMBL" id="JAH45257.1"/>
    </source>
</evidence>
<sequence length="14" mass="1662">MHADLQGYYPLLQL</sequence>
<reference evidence="1" key="1">
    <citation type="submission" date="2014-11" db="EMBL/GenBank/DDBJ databases">
        <authorList>
            <person name="Amaro Gonzalez C."/>
        </authorList>
    </citation>
    <scope>NUCLEOTIDE SEQUENCE</scope>
</reference>
<reference evidence="1" key="2">
    <citation type="journal article" date="2015" name="Fish Shellfish Immunol.">
        <title>Early steps in the European eel (Anguilla anguilla)-Vibrio vulnificus interaction in the gills: Role of the RtxA13 toxin.</title>
        <authorList>
            <person name="Callol A."/>
            <person name="Pajuelo D."/>
            <person name="Ebbesson L."/>
            <person name="Teles M."/>
            <person name="MacKenzie S."/>
            <person name="Amaro C."/>
        </authorList>
    </citation>
    <scope>NUCLEOTIDE SEQUENCE</scope>
</reference>
<name>A0A0E9SVK1_ANGAN</name>
<proteinExistence type="predicted"/>
<protein>
    <submittedName>
        <fullName evidence="1">Uncharacterized protein</fullName>
    </submittedName>
</protein>
<organism evidence="1">
    <name type="scientific">Anguilla anguilla</name>
    <name type="common">European freshwater eel</name>
    <name type="synonym">Muraena anguilla</name>
    <dbReference type="NCBI Taxonomy" id="7936"/>
    <lineage>
        <taxon>Eukaryota</taxon>
        <taxon>Metazoa</taxon>
        <taxon>Chordata</taxon>
        <taxon>Craniata</taxon>
        <taxon>Vertebrata</taxon>
        <taxon>Euteleostomi</taxon>
        <taxon>Actinopterygii</taxon>
        <taxon>Neopterygii</taxon>
        <taxon>Teleostei</taxon>
        <taxon>Anguilliformes</taxon>
        <taxon>Anguillidae</taxon>
        <taxon>Anguilla</taxon>
    </lineage>
</organism>
<accession>A0A0E9SVK1</accession>
<dbReference type="EMBL" id="GBXM01063320">
    <property type="protein sequence ID" value="JAH45257.1"/>
    <property type="molecule type" value="Transcribed_RNA"/>
</dbReference>